<keyword evidence="12 15" id="KW-0456">Lyase</keyword>
<protein>
    <recommendedName>
        <fullName evidence="6 15">Anthranilate synthase component 1</fullName>
        <ecNumber evidence="5 15">4.1.3.27</ecNumber>
    </recommendedName>
</protein>
<dbReference type="PANTHER" id="PTHR11236">
    <property type="entry name" value="AMINOBENZOATE/ANTHRANILATE SYNTHASE"/>
    <property type="match status" value="1"/>
</dbReference>
<keyword evidence="7 15" id="KW-0028">Amino-acid biosynthesis</keyword>
<keyword evidence="8 15" id="KW-0479">Metal-binding</keyword>
<dbReference type="InterPro" id="IPR005256">
    <property type="entry name" value="Anth_synth_I_PabB"/>
</dbReference>
<comment type="similarity">
    <text evidence="3 15">Belongs to the anthranilate synthase component I family.</text>
</comment>
<dbReference type="EMBL" id="JBAJEX010000006">
    <property type="protein sequence ID" value="MEO1767333.1"/>
    <property type="molecule type" value="Genomic_DNA"/>
</dbReference>
<keyword evidence="10 15" id="KW-0460">Magnesium</keyword>
<sequence>MNEQDFLKYGRDGYNRVPLVRELLADLDTPLSVYLKLANQPFTYLFESVQGGERFGRYSFIGLPARTRLVVRGHQVSVESDAGNEEQASYADPLQFIEAFRRRFRVAQRPGLPRFCGGMVGYFGYDTVRYIEKKLAQVDKPDPIATPDILLLLSEELVVVDSVMGKLYLVVYADPGEPGAHARAAARLDALEAQLRAPLSTPAAPVFPRAEARSEFGEAAFKEAVARAKRYIFDGDIMQVVLSQRMSQPFAAPPLNLYRALRSLNPSPYMFHCDFGDFHVVGASPEILVRLEGDTVTVRPIAGTRPRGRTREEDEALAQELLADPKERAEHLMLMDLGRNDVGKVARIGSVRVTENMVIERYSHVMHIVSNVEGTLRDGLDAMDVLRATFPAGTVSGAPKVRAMEIIDELEPIKRGLYAGAVGYLGFNGDMDLAIAIRTAVVKHGMLYVQAGAGIVADSVPENEWQETRNKARAVLRAAELALGGLAAKQE</sequence>
<keyword evidence="9 15" id="KW-0822">Tryptophan biosynthesis</keyword>
<name>A0ABV0EF93_9BURK</name>
<dbReference type="PANTHER" id="PTHR11236:SF48">
    <property type="entry name" value="ISOCHORISMATE SYNTHASE MENF"/>
    <property type="match status" value="1"/>
</dbReference>
<dbReference type="NCBIfam" id="TIGR00564">
    <property type="entry name" value="trpE_most"/>
    <property type="match status" value="1"/>
</dbReference>
<dbReference type="Gene3D" id="3.60.120.10">
    <property type="entry name" value="Anthranilate synthase"/>
    <property type="match status" value="1"/>
</dbReference>
<evidence type="ECO:0000313" key="18">
    <source>
        <dbReference type="EMBL" id="MEO1767333.1"/>
    </source>
</evidence>
<evidence type="ECO:0000256" key="4">
    <source>
        <dbReference type="ARBA" id="ARBA00011575"/>
    </source>
</evidence>
<dbReference type="Pfam" id="PF00425">
    <property type="entry name" value="Chorismate_bind"/>
    <property type="match status" value="1"/>
</dbReference>
<feature type="domain" description="Chorismate-utilising enzyme C-terminal" evidence="16">
    <location>
        <begin position="219"/>
        <end position="471"/>
    </location>
</feature>
<evidence type="ECO:0000259" key="16">
    <source>
        <dbReference type="Pfam" id="PF00425"/>
    </source>
</evidence>
<evidence type="ECO:0000256" key="5">
    <source>
        <dbReference type="ARBA" id="ARBA00012266"/>
    </source>
</evidence>
<evidence type="ECO:0000256" key="3">
    <source>
        <dbReference type="ARBA" id="ARBA00009562"/>
    </source>
</evidence>
<evidence type="ECO:0000256" key="7">
    <source>
        <dbReference type="ARBA" id="ARBA00022605"/>
    </source>
</evidence>
<dbReference type="InterPro" id="IPR019999">
    <property type="entry name" value="Anth_synth_I-like"/>
</dbReference>
<comment type="cofactor">
    <cofactor evidence="1 15">
        <name>Mg(2+)</name>
        <dbReference type="ChEBI" id="CHEBI:18420"/>
    </cofactor>
</comment>
<comment type="catalytic activity">
    <reaction evidence="14 15">
        <text>chorismate + L-glutamine = anthranilate + pyruvate + L-glutamate + H(+)</text>
        <dbReference type="Rhea" id="RHEA:21732"/>
        <dbReference type="ChEBI" id="CHEBI:15361"/>
        <dbReference type="ChEBI" id="CHEBI:15378"/>
        <dbReference type="ChEBI" id="CHEBI:16567"/>
        <dbReference type="ChEBI" id="CHEBI:29748"/>
        <dbReference type="ChEBI" id="CHEBI:29985"/>
        <dbReference type="ChEBI" id="CHEBI:58359"/>
        <dbReference type="EC" id="4.1.3.27"/>
    </reaction>
</comment>
<dbReference type="GO" id="GO:0004049">
    <property type="term" value="F:anthranilate synthase activity"/>
    <property type="evidence" value="ECO:0007669"/>
    <property type="project" value="UniProtKB-EC"/>
</dbReference>
<evidence type="ECO:0000256" key="15">
    <source>
        <dbReference type="RuleBase" id="RU364045"/>
    </source>
</evidence>
<gene>
    <name evidence="15 18" type="primary">trpE</name>
    <name evidence="18" type="ORF">V6E02_08925</name>
</gene>
<evidence type="ECO:0000313" key="19">
    <source>
        <dbReference type="Proteomes" id="UP001482231"/>
    </source>
</evidence>
<dbReference type="SUPFAM" id="SSF56322">
    <property type="entry name" value="ADC synthase"/>
    <property type="match status" value="1"/>
</dbReference>
<evidence type="ECO:0000256" key="14">
    <source>
        <dbReference type="ARBA" id="ARBA00047683"/>
    </source>
</evidence>
<evidence type="ECO:0000256" key="8">
    <source>
        <dbReference type="ARBA" id="ARBA00022723"/>
    </source>
</evidence>
<evidence type="ECO:0000256" key="9">
    <source>
        <dbReference type="ARBA" id="ARBA00022822"/>
    </source>
</evidence>
<dbReference type="InterPro" id="IPR006805">
    <property type="entry name" value="Anth_synth_I_N"/>
</dbReference>
<dbReference type="InterPro" id="IPR015890">
    <property type="entry name" value="Chorismate_C"/>
</dbReference>
<evidence type="ECO:0000259" key="17">
    <source>
        <dbReference type="Pfam" id="PF04715"/>
    </source>
</evidence>
<comment type="function">
    <text evidence="13 15">Part of a heterotetrameric complex that catalyzes the two-step biosynthesis of anthranilate, an intermediate in the biosynthesis of L-tryptophan. In the first step, the glutamine-binding beta subunit (TrpG) of anthranilate synthase (AS) provides the glutamine amidotransferase activity which generates ammonia as a substrate that, along with chorismate, is used in the second step, catalyzed by the large alpha subunit of AS (TrpE) to produce anthranilate. In the absence of TrpG, TrpE can synthesize anthranilate directly from chorismate and high concentrations of ammonia.</text>
</comment>
<evidence type="ECO:0000256" key="11">
    <source>
        <dbReference type="ARBA" id="ARBA00023141"/>
    </source>
</evidence>
<reference evidence="18 19" key="1">
    <citation type="submission" date="2024-02" db="EMBL/GenBank/DDBJ databases">
        <title>New thermophilic sulfur-oxidizing bacteria from a hot springs of the Uzon caldera (Kamchatka, Russia).</title>
        <authorList>
            <person name="Dukat A.M."/>
            <person name="Elcheninov A.G."/>
            <person name="Frolov E.N."/>
        </authorList>
    </citation>
    <scope>NUCLEOTIDE SEQUENCE [LARGE SCALE GENOMIC DNA]</scope>
    <source>
        <strain evidence="18 19">AK1</strain>
    </source>
</reference>
<feature type="domain" description="Anthranilate synthase component I N-terminal" evidence="17">
    <location>
        <begin position="26"/>
        <end position="169"/>
    </location>
</feature>
<dbReference type="InterPro" id="IPR005801">
    <property type="entry name" value="ADC_synthase"/>
</dbReference>
<evidence type="ECO:0000256" key="13">
    <source>
        <dbReference type="ARBA" id="ARBA00025634"/>
    </source>
</evidence>
<evidence type="ECO:0000256" key="6">
    <source>
        <dbReference type="ARBA" id="ARBA00020653"/>
    </source>
</evidence>
<evidence type="ECO:0000256" key="12">
    <source>
        <dbReference type="ARBA" id="ARBA00023239"/>
    </source>
</evidence>
<accession>A0ABV0EF93</accession>
<keyword evidence="19" id="KW-1185">Reference proteome</keyword>
<comment type="caution">
    <text evidence="18">The sequence shown here is derived from an EMBL/GenBank/DDBJ whole genome shotgun (WGS) entry which is preliminary data.</text>
</comment>
<dbReference type="RefSeq" id="WP_347308443.1">
    <property type="nucleotide sequence ID" value="NZ_JBAJEX010000006.1"/>
</dbReference>
<dbReference type="PRINTS" id="PR00095">
    <property type="entry name" value="ANTSNTHASEI"/>
</dbReference>
<dbReference type="EC" id="4.1.3.27" evidence="5 15"/>
<dbReference type="Pfam" id="PF04715">
    <property type="entry name" value="Anth_synt_I_N"/>
    <property type="match status" value="1"/>
</dbReference>
<comment type="pathway">
    <text evidence="2 15">Amino-acid biosynthesis; L-tryptophan biosynthesis; L-tryptophan from chorismate: step 1/5.</text>
</comment>
<keyword evidence="11 15" id="KW-0057">Aromatic amino acid biosynthesis</keyword>
<proteinExistence type="inferred from homology"/>
<dbReference type="Proteomes" id="UP001482231">
    <property type="component" value="Unassembled WGS sequence"/>
</dbReference>
<organism evidence="18 19">
    <name type="scientific">Thiobacter aerophilum</name>
    <dbReference type="NCBI Taxonomy" id="3121275"/>
    <lineage>
        <taxon>Bacteria</taxon>
        <taxon>Pseudomonadati</taxon>
        <taxon>Pseudomonadota</taxon>
        <taxon>Betaproteobacteria</taxon>
        <taxon>Burkholderiales</taxon>
        <taxon>Thiobacteraceae</taxon>
        <taxon>Thiobacter</taxon>
    </lineage>
</organism>
<evidence type="ECO:0000256" key="2">
    <source>
        <dbReference type="ARBA" id="ARBA00004873"/>
    </source>
</evidence>
<comment type="subunit">
    <text evidence="4 15">Heterotetramer consisting of two non-identical subunits: a beta subunit (TrpG) and a large alpha subunit (TrpE).</text>
</comment>
<evidence type="ECO:0000256" key="10">
    <source>
        <dbReference type="ARBA" id="ARBA00022842"/>
    </source>
</evidence>
<evidence type="ECO:0000256" key="1">
    <source>
        <dbReference type="ARBA" id="ARBA00001946"/>
    </source>
</evidence>